<evidence type="ECO:0000313" key="1">
    <source>
        <dbReference type="EMBL" id="MBX48267.1"/>
    </source>
</evidence>
<organism evidence="1">
    <name type="scientific">Rhizophora mucronata</name>
    <name type="common">Asiatic mangrove</name>
    <dbReference type="NCBI Taxonomy" id="61149"/>
    <lineage>
        <taxon>Eukaryota</taxon>
        <taxon>Viridiplantae</taxon>
        <taxon>Streptophyta</taxon>
        <taxon>Embryophyta</taxon>
        <taxon>Tracheophyta</taxon>
        <taxon>Spermatophyta</taxon>
        <taxon>Magnoliopsida</taxon>
        <taxon>eudicotyledons</taxon>
        <taxon>Gunneridae</taxon>
        <taxon>Pentapetalae</taxon>
        <taxon>rosids</taxon>
        <taxon>fabids</taxon>
        <taxon>Malpighiales</taxon>
        <taxon>Rhizophoraceae</taxon>
        <taxon>Rhizophora</taxon>
    </lineage>
</organism>
<protein>
    <submittedName>
        <fullName evidence="1">Uncharacterized protein</fullName>
    </submittedName>
</protein>
<name>A0A2P2P0J3_RHIMU</name>
<reference evidence="1" key="1">
    <citation type="submission" date="2018-02" db="EMBL/GenBank/DDBJ databases">
        <title>Rhizophora mucronata_Transcriptome.</title>
        <authorList>
            <person name="Meera S.P."/>
            <person name="Sreeshan A."/>
            <person name="Augustine A."/>
        </authorList>
    </citation>
    <scope>NUCLEOTIDE SEQUENCE</scope>
    <source>
        <tissue evidence="1">Leaf</tissue>
    </source>
</reference>
<dbReference type="AlphaFoldDB" id="A0A2P2P0J3"/>
<dbReference type="EMBL" id="GGEC01067783">
    <property type="protein sequence ID" value="MBX48267.1"/>
    <property type="molecule type" value="Transcribed_RNA"/>
</dbReference>
<proteinExistence type="predicted"/>
<sequence length="24" mass="3006">MEIMIQEPWHSQTQELESAKLKWY</sequence>
<accession>A0A2P2P0J3</accession>